<gene>
    <name evidence="3" type="ordered locus">LOC_Os12g12910</name>
</gene>
<organism evidence="3">
    <name type="scientific">Oryza sativa subsp. japonica</name>
    <name type="common">Rice</name>
    <dbReference type="NCBI Taxonomy" id="39947"/>
    <lineage>
        <taxon>Eukaryota</taxon>
        <taxon>Viridiplantae</taxon>
        <taxon>Streptophyta</taxon>
        <taxon>Embryophyta</taxon>
        <taxon>Tracheophyta</taxon>
        <taxon>Spermatophyta</taxon>
        <taxon>Magnoliopsida</taxon>
        <taxon>Liliopsida</taxon>
        <taxon>Poales</taxon>
        <taxon>Poaceae</taxon>
        <taxon>BOP clade</taxon>
        <taxon>Oryzoideae</taxon>
        <taxon>Oryzeae</taxon>
        <taxon>Oryzinae</taxon>
        <taxon>Oryza</taxon>
        <taxon>Oryza sativa</taxon>
    </lineage>
</organism>
<dbReference type="Pfam" id="PF14223">
    <property type="entry name" value="Retrotran_gag_2"/>
    <property type="match status" value="1"/>
</dbReference>
<dbReference type="InterPro" id="IPR001878">
    <property type="entry name" value="Znf_CCHC"/>
</dbReference>
<dbReference type="Pfam" id="PF13961">
    <property type="entry name" value="DUF4219"/>
    <property type="match status" value="1"/>
</dbReference>
<dbReference type="InterPro" id="IPR036875">
    <property type="entry name" value="Znf_CCHC_sf"/>
</dbReference>
<dbReference type="GO" id="GO:0008270">
    <property type="term" value="F:zinc ion binding"/>
    <property type="evidence" value="ECO:0007669"/>
    <property type="project" value="UniProtKB-KW"/>
</dbReference>
<evidence type="ECO:0000259" key="2">
    <source>
        <dbReference type="PROSITE" id="PS50158"/>
    </source>
</evidence>
<reference evidence="3" key="1">
    <citation type="journal article" date="2005" name="BMC Biol.">
        <title>The sequence of rice chromosomes 11 and 12, rich in disease resistance genes and recent gene duplications.</title>
        <authorList>
            <consortium name="The rice chromosomes 11 and 12 sequencing consortia"/>
        </authorList>
    </citation>
    <scope>NUCLEOTIDE SEQUENCE [LARGE SCALE GENOMIC DNA]</scope>
</reference>
<dbReference type="PANTHER" id="PTHR35317">
    <property type="entry name" value="OS04G0629600 PROTEIN"/>
    <property type="match status" value="1"/>
</dbReference>
<name>Q2QVG3_ORYSJ</name>
<dbReference type="SUPFAM" id="SSF57756">
    <property type="entry name" value="Retrovirus zinc finger-like domains"/>
    <property type="match status" value="1"/>
</dbReference>
<keyword evidence="1" id="KW-0863">Zinc-finger</keyword>
<feature type="domain" description="CCHC-type" evidence="2">
    <location>
        <begin position="234"/>
        <end position="248"/>
    </location>
</feature>
<reference evidence="3" key="3">
    <citation type="submission" date="2006-01" db="EMBL/GenBank/DDBJ databases">
        <authorList>
            <person name="Buell R."/>
        </authorList>
    </citation>
    <scope>NUCLEOTIDE SEQUENCE</scope>
</reference>
<accession>Q2QVG3</accession>
<keyword evidence="1" id="KW-0479">Metal-binding</keyword>
<dbReference type="EMBL" id="DP000011">
    <property type="protein sequence ID" value="ABA96315.1"/>
    <property type="molecule type" value="Genomic_DNA"/>
</dbReference>
<dbReference type="GO" id="GO:0003676">
    <property type="term" value="F:nucleic acid binding"/>
    <property type="evidence" value="ECO:0007669"/>
    <property type="project" value="InterPro"/>
</dbReference>
<evidence type="ECO:0000313" key="3">
    <source>
        <dbReference type="EMBL" id="ABA96315.1"/>
    </source>
</evidence>
<reference evidence="3" key="2">
    <citation type="submission" date="2005-04" db="EMBL/GenBank/DDBJ databases">
        <authorList>
            <person name="Buell C.R."/>
            <person name="Wing R.A."/>
            <person name="McCombie W.A."/>
            <person name="Ouyang S."/>
        </authorList>
    </citation>
    <scope>NUCLEOTIDE SEQUENCE</scope>
</reference>
<dbReference type="Pfam" id="PF00098">
    <property type="entry name" value="zf-CCHC"/>
    <property type="match status" value="1"/>
</dbReference>
<protein>
    <submittedName>
        <fullName evidence="3">Retrotransposon protein, putative, Ty1-copia subclass</fullName>
    </submittedName>
</protein>
<dbReference type="PANTHER" id="PTHR35317:SF38">
    <property type="entry name" value="RNA-DIRECTED DNA POLYMERASE"/>
    <property type="match status" value="1"/>
</dbReference>
<dbReference type="PROSITE" id="PS50158">
    <property type="entry name" value="ZF_CCHC"/>
    <property type="match status" value="1"/>
</dbReference>
<sequence length="271" mass="30211">MSIVEHSASRSMREGGVSLPYPMLTSTNYSTWAIKMEANMEAQGIWDAIESAADDVVEKKKDKMALACLFGAVPDEVLQQIANKKTAKEAWESLKTRFLGVDRVKKARVQTLKSEFKALCMKKTETIDEFAGKISGLANAMSGLGATMTDDELVKKLLDSVPEKFLHIIAAIEQFCDLDTMPFEEAIGRLKAFEERIRKHSDNYGEQLLLTTRNTDDGAGRARSKRFDKSKVMCYHCQELGHFAFECPAKKKNKEIALLATASSDDEPTLL</sequence>
<proteinExistence type="predicted"/>
<dbReference type="Gene3D" id="4.10.60.10">
    <property type="entry name" value="Zinc finger, CCHC-type"/>
    <property type="match status" value="1"/>
</dbReference>
<keyword evidence="1" id="KW-0862">Zinc</keyword>
<dbReference type="InterPro" id="IPR025314">
    <property type="entry name" value="DUF4219"/>
</dbReference>
<dbReference type="AlphaFoldDB" id="Q2QVG3"/>
<evidence type="ECO:0000256" key="1">
    <source>
        <dbReference type="PROSITE-ProRule" id="PRU00047"/>
    </source>
</evidence>
<dbReference type="SMART" id="SM00343">
    <property type="entry name" value="ZnF_C2HC"/>
    <property type="match status" value="1"/>
</dbReference>